<evidence type="ECO:0000256" key="3">
    <source>
        <dbReference type="ARBA" id="ARBA00022475"/>
    </source>
</evidence>
<dbReference type="InterPro" id="IPR003352">
    <property type="entry name" value="PTS_EIIC"/>
</dbReference>
<evidence type="ECO:0000313" key="11">
    <source>
        <dbReference type="EMBL" id="MQS97637.1"/>
    </source>
</evidence>
<protein>
    <submittedName>
        <fullName evidence="10">PTS sugar transporter subunit IIC</fullName>
    </submittedName>
</protein>
<evidence type="ECO:0000256" key="2">
    <source>
        <dbReference type="ARBA" id="ARBA00022448"/>
    </source>
</evidence>
<dbReference type="Proteomes" id="UP000371423">
    <property type="component" value="Unassembled WGS sequence"/>
</dbReference>
<dbReference type="EMBL" id="VDFP01000007">
    <property type="protein sequence ID" value="MQS75715.1"/>
    <property type="molecule type" value="Genomic_DNA"/>
</dbReference>
<keyword evidence="5 8" id="KW-0812">Transmembrane</keyword>
<feature type="transmembrane region" description="Helical" evidence="8">
    <location>
        <begin position="20"/>
        <end position="39"/>
    </location>
</feature>
<dbReference type="EMBL" id="VDFO01000023">
    <property type="protein sequence ID" value="MQS97637.1"/>
    <property type="molecule type" value="Genomic_DNA"/>
</dbReference>
<dbReference type="GO" id="GO:0008982">
    <property type="term" value="F:protein-N(PI)-phosphohistidine-sugar phosphotransferase activity"/>
    <property type="evidence" value="ECO:0007669"/>
    <property type="project" value="InterPro"/>
</dbReference>
<feature type="transmembrane region" description="Helical" evidence="8">
    <location>
        <begin position="208"/>
        <end position="226"/>
    </location>
</feature>
<evidence type="ECO:0000313" key="10">
    <source>
        <dbReference type="EMBL" id="MQS75715.1"/>
    </source>
</evidence>
<feature type="domain" description="Phosphotransferase system EIIC" evidence="9">
    <location>
        <begin position="13"/>
        <end position="337"/>
    </location>
</feature>
<feature type="transmembrane region" description="Helical" evidence="8">
    <location>
        <begin position="132"/>
        <end position="155"/>
    </location>
</feature>
<evidence type="ECO:0000313" key="12">
    <source>
        <dbReference type="Proteomes" id="UP000371423"/>
    </source>
</evidence>
<keyword evidence="2" id="KW-0813">Transport</keyword>
<evidence type="ECO:0000313" key="13">
    <source>
        <dbReference type="Proteomes" id="UP000414364"/>
    </source>
</evidence>
<sequence length="344" mass="36029">MNQNLTAKTFLNNILSGTATGIIIGLVPNAILAAIVKLFDNPFAEVLGQMALIFQLTTPLLIGILIAQQFKLPPMPMVVVGASAFVGSGVVKFNQKTQAFIGSGAGDIINTMLTAAITVGLILLLHKRLGSLSIVLTPLLIGVGSGTIGFYLYPYTTGITKAIGHGINFFSELQPILMCVLIACAFATLIISPISTIAIGMAIQLNGISAGAAAMGVAATTIVLILNSWKVNRSGVTLAITMGAIKMMMPNLFRKPIILIPCLITATISALPVALLNITGTPESAGFGLIGLVGPLAALEGGLNPLLLLICWILIPSAVAISLQFLLEKVLRLYNRKEVFELLD</sequence>
<dbReference type="AlphaFoldDB" id="A0A5P0ZNC2"/>
<keyword evidence="6 8" id="KW-1133">Transmembrane helix</keyword>
<dbReference type="GO" id="GO:0005886">
    <property type="term" value="C:plasma membrane"/>
    <property type="evidence" value="ECO:0007669"/>
    <property type="project" value="UniProtKB-SubCell"/>
</dbReference>
<evidence type="ECO:0000256" key="4">
    <source>
        <dbReference type="ARBA" id="ARBA00022597"/>
    </source>
</evidence>
<evidence type="ECO:0000256" key="1">
    <source>
        <dbReference type="ARBA" id="ARBA00004651"/>
    </source>
</evidence>
<dbReference type="Pfam" id="PF13303">
    <property type="entry name" value="PTS_EIIC_2"/>
    <property type="match status" value="1"/>
</dbReference>
<feature type="transmembrane region" description="Helical" evidence="8">
    <location>
        <begin position="306"/>
        <end position="327"/>
    </location>
</feature>
<keyword evidence="4 10" id="KW-0762">Sugar transport</keyword>
<accession>A0A5P0ZNC2</accession>
<feature type="transmembrane region" description="Helical" evidence="8">
    <location>
        <begin position="105"/>
        <end position="126"/>
    </location>
</feature>
<comment type="subcellular location">
    <subcellularLocation>
        <location evidence="1">Cell membrane</location>
        <topology evidence="1">Multi-pass membrane protein</topology>
    </subcellularLocation>
</comment>
<organism evidence="10 13">
    <name type="scientific">Companilactobacillus halodurans</name>
    <dbReference type="NCBI Taxonomy" id="2584183"/>
    <lineage>
        <taxon>Bacteria</taxon>
        <taxon>Bacillati</taxon>
        <taxon>Bacillota</taxon>
        <taxon>Bacilli</taxon>
        <taxon>Lactobacillales</taxon>
        <taxon>Lactobacillaceae</taxon>
        <taxon>Companilactobacillus</taxon>
    </lineage>
</organism>
<feature type="transmembrane region" description="Helical" evidence="8">
    <location>
        <begin position="176"/>
        <end position="202"/>
    </location>
</feature>
<dbReference type="OrthoDB" id="396983at2"/>
<evidence type="ECO:0000256" key="7">
    <source>
        <dbReference type="ARBA" id="ARBA00023136"/>
    </source>
</evidence>
<proteinExistence type="predicted"/>
<feature type="transmembrane region" description="Helical" evidence="8">
    <location>
        <begin position="51"/>
        <end position="70"/>
    </location>
</feature>
<dbReference type="GO" id="GO:0009401">
    <property type="term" value="P:phosphoenolpyruvate-dependent sugar phosphotransferase system"/>
    <property type="evidence" value="ECO:0007669"/>
    <property type="project" value="InterPro"/>
</dbReference>
<keyword evidence="7 8" id="KW-0472">Membrane</keyword>
<evidence type="ECO:0000256" key="8">
    <source>
        <dbReference type="SAM" id="Phobius"/>
    </source>
</evidence>
<evidence type="ECO:0000256" key="5">
    <source>
        <dbReference type="ARBA" id="ARBA00022692"/>
    </source>
</evidence>
<evidence type="ECO:0000256" key="6">
    <source>
        <dbReference type="ARBA" id="ARBA00022989"/>
    </source>
</evidence>
<feature type="transmembrane region" description="Helical" evidence="8">
    <location>
        <begin position="257"/>
        <end position="278"/>
    </location>
</feature>
<evidence type="ECO:0000259" key="9">
    <source>
        <dbReference type="Pfam" id="PF13303"/>
    </source>
</evidence>
<dbReference type="Proteomes" id="UP000414364">
    <property type="component" value="Unassembled WGS sequence"/>
</dbReference>
<keyword evidence="12" id="KW-1185">Reference proteome</keyword>
<gene>
    <name evidence="11" type="ORF">FHL05_07010</name>
    <name evidence="10" type="ORF">FHL06_04855</name>
</gene>
<name>A0A5P0ZNC2_9LACO</name>
<comment type="caution">
    <text evidence="10">The sequence shown here is derived from an EMBL/GenBank/DDBJ whole genome shotgun (WGS) entry which is preliminary data.</text>
</comment>
<keyword evidence="3" id="KW-1003">Cell membrane</keyword>
<reference evidence="12 13" key="1">
    <citation type="journal article" date="2019" name="Syst. Appl. Microbiol.">
        <title>Polyphasic characterization of two novel Lactobacillus spp. isolated from blown salami packages: Description of Lactobacillus halodurans sp. nov. and Lactobacillus salsicarnum sp. nov.</title>
        <authorList>
            <person name="Schuster J.A."/>
            <person name="Klingl A."/>
            <person name="Vogel R.F."/>
            <person name="Ehrmann M.A."/>
        </authorList>
    </citation>
    <scope>NUCLEOTIDE SEQUENCE [LARGE SCALE GENOMIC DNA]</scope>
    <source>
        <strain evidence="11 12">TMW 1.1920</strain>
        <strain evidence="10 13">TMW 1.2172</strain>
    </source>
</reference>